<dbReference type="AlphaFoldDB" id="A0A5C6U2T2"/>
<dbReference type="InterPro" id="IPR022742">
    <property type="entry name" value="Hydrolase_4"/>
</dbReference>
<evidence type="ECO:0000313" key="2">
    <source>
        <dbReference type="EMBL" id="TXC66076.1"/>
    </source>
</evidence>
<protein>
    <recommendedName>
        <fullName evidence="1">Serine aminopeptidase S33 domain-containing protein</fullName>
    </recommendedName>
</protein>
<dbReference type="Pfam" id="PF12146">
    <property type="entry name" value="Hydrolase_4"/>
    <property type="match status" value="1"/>
</dbReference>
<dbReference type="Proteomes" id="UP000321832">
    <property type="component" value="Unassembled WGS sequence"/>
</dbReference>
<keyword evidence="3" id="KW-1185">Reference proteome</keyword>
<dbReference type="EMBL" id="VOPW01000001">
    <property type="protein sequence ID" value="TXC66076.1"/>
    <property type="molecule type" value="Genomic_DNA"/>
</dbReference>
<dbReference type="Gene3D" id="3.40.50.1820">
    <property type="entry name" value="alpha/beta hydrolase"/>
    <property type="match status" value="1"/>
</dbReference>
<proteinExistence type="predicted"/>
<feature type="domain" description="Serine aminopeptidase S33" evidence="1">
    <location>
        <begin position="3"/>
        <end position="94"/>
    </location>
</feature>
<gene>
    <name evidence="2" type="ORF">FSC37_09515</name>
</gene>
<dbReference type="SUPFAM" id="SSF53474">
    <property type="entry name" value="alpha/beta-Hydrolases"/>
    <property type="match status" value="1"/>
</dbReference>
<reference evidence="2 3" key="1">
    <citation type="submission" date="2019-08" db="EMBL/GenBank/DDBJ databases">
        <authorList>
            <person name="Khan S.A."/>
            <person name="Jeon C.O."/>
            <person name="Jeong S.E."/>
        </authorList>
    </citation>
    <scope>NUCLEOTIDE SEQUENCE [LARGE SCALE GENOMIC DNA]</scope>
    <source>
        <strain evidence="3">IMCC1728</strain>
    </source>
</reference>
<accession>A0A5C6U2T2</accession>
<evidence type="ECO:0000313" key="3">
    <source>
        <dbReference type="Proteomes" id="UP000321832"/>
    </source>
</evidence>
<evidence type="ECO:0000259" key="1">
    <source>
        <dbReference type="Pfam" id="PF12146"/>
    </source>
</evidence>
<sequence>MRQLALRLGAAGFHTLRFDYHGTGDSSGDMTDADLPGWESDIEAALAELMDMTGAQRVGLVGLRLGAALAARVCARRRRQVDSLVLWDPVVDGAVFVDELLALDVATSGGPAPRPRPEGRPGLQLLGFPVTPAMFEQMKGVDLLGSVPNLPARTLVITSTHGASAALRERLAQRSEPAASCEELDLEPAWLEQHDSGAGAVPVGLLDRIAAWCSA</sequence>
<comment type="caution">
    <text evidence="2">The sequence shown here is derived from an EMBL/GenBank/DDBJ whole genome shotgun (WGS) entry which is preliminary data.</text>
</comment>
<organism evidence="2 3">
    <name type="scientific">Piscinibacter aquaticus</name>
    <dbReference type="NCBI Taxonomy" id="392597"/>
    <lineage>
        <taxon>Bacteria</taxon>
        <taxon>Pseudomonadati</taxon>
        <taxon>Pseudomonadota</taxon>
        <taxon>Betaproteobacteria</taxon>
        <taxon>Burkholderiales</taxon>
        <taxon>Sphaerotilaceae</taxon>
        <taxon>Piscinibacter</taxon>
    </lineage>
</organism>
<name>A0A5C6U2T2_9BURK</name>
<dbReference type="InterPro" id="IPR029058">
    <property type="entry name" value="AB_hydrolase_fold"/>
</dbReference>